<feature type="transmembrane region" description="Helical" evidence="1">
    <location>
        <begin position="16"/>
        <end position="38"/>
    </location>
</feature>
<evidence type="ECO:0000256" key="1">
    <source>
        <dbReference type="SAM" id="Phobius"/>
    </source>
</evidence>
<dbReference type="Proteomes" id="UP000606786">
    <property type="component" value="Unassembled WGS sequence"/>
</dbReference>
<keyword evidence="1" id="KW-1133">Transmembrane helix</keyword>
<reference evidence="2" key="1">
    <citation type="submission" date="2020-11" db="EMBL/GenBank/DDBJ databases">
        <authorList>
            <person name="Whitehead M."/>
        </authorList>
    </citation>
    <scope>NUCLEOTIDE SEQUENCE</scope>
    <source>
        <strain evidence="2">EGII</strain>
    </source>
</reference>
<name>A0A811UZZ9_CERCA</name>
<dbReference type="EMBL" id="CAJHJT010000034">
    <property type="protein sequence ID" value="CAD7003206.1"/>
    <property type="molecule type" value="Genomic_DNA"/>
</dbReference>
<gene>
    <name evidence="2" type="ORF">CCAP1982_LOCUS11666</name>
</gene>
<organism evidence="2 3">
    <name type="scientific">Ceratitis capitata</name>
    <name type="common">Mediterranean fruit fly</name>
    <name type="synonym">Tephritis capitata</name>
    <dbReference type="NCBI Taxonomy" id="7213"/>
    <lineage>
        <taxon>Eukaryota</taxon>
        <taxon>Metazoa</taxon>
        <taxon>Ecdysozoa</taxon>
        <taxon>Arthropoda</taxon>
        <taxon>Hexapoda</taxon>
        <taxon>Insecta</taxon>
        <taxon>Pterygota</taxon>
        <taxon>Neoptera</taxon>
        <taxon>Endopterygota</taxon>
        <taxon>Diptera</taxon>
        <taxon>Brachycera</taxon>
        <taxon>Muscomorpha</taxon>
        <taxon>Tephritoidea</taxon>
        <taxon>Tephritidae</taxon>
        <taxon>Ceratitis</taxon>
        <taxon>Ceratitis</taxon>
    </lineage>
</organism>
<comment type="caution">
    <text evidence="2">The sequence shown here is derived from an EMBL/GenBank/DDBJ whole genome shotgun (WGS) entry which is preliminary data.</text>
</comment>
<proteinExistence type="predicted"/>
<keyword evidence="1" id="KW-0472">Membrane</keyword>
<keyword evidence="3" id="KW-1185">Reference proteome</keyword>
<dbReference type="AlphaFoldDB" id="A0A811UZZ9"/>
<evidence type="ECO:0000313" key="2">
    <source>
        <dbReference type="EMBL" id="CAD7003206.1"/>
    </source>
</evidence>
<protein>
    <submittedName>
        <fullName evidence="2">(Mediterranean fruit fly) hypothetical protein</fullName>
    </submittedName>
</protein>
<evidence type="ECO:0000313" key="3">
    <source>
        <dbReference type="Proteomes" id="UP000606786"/>
    </source>
</evidence>
<keyword evidence="1" id="KW-0812">Transmembrane</keyword>
<accession>A0A811UZZ9</accession>
<sequence length="69" mass="7456">MTADGECRFNTKPPLLVIPVAPVSTSLTIIVVAVVTVVDIRIGVDTATPPIFTTTFAYVPYLCTQYLIQ</sequence>